<dbReference type="EMBL" id="FWDO01000003">
    <property type="protein sequence ID" value="SLM17376.1"/>
    <property type="molecule type" value="Genomic_DNA"/>
</dbReference>
<evidence type="ECO:0000259" key="8">
    <source>
        <dbReference type="PROSITE" id="PS50928"/>
    </source>
</evidence>
<reference evidence="9" key="1">
    <citation type="submission" date="2017-02" db="EMBL/GenBank/DDBJ databases">
        <authorList>
            <person name="Regsiter A."/>
            <person name="William W."/>
        </authorList>
    </citation>
    <scope>NUCLEOTIDE SEQUENCE</scope>
    <source>
        <strain evidence="9">BdmA 4</strain>
    </source>
</reference>
<evidence type="ECO:0000313" key="9">
    <source>
        <dbReference type="EMBL" id="SLM17376.1"/>
    </source>
</evidence>
<evidence type="ECO:0000256" key="3">
    <source>
        <dbReference type="ARBA" id="ARBA00022475"/>
    </source>
</evidence>
<keyword evidence="4 7" id="KW-0812">Transmembrane</keyword>
<dbReference type="GO" id="GO:0005886">
    <property type="term" value="C:plasma membrane"/>
    <property type="evidence" value="ECO:0007669"/>
    <property type="project" value="UniProtKB-SubCell"/>
</dbReference>
<dbReference type="SUPFAM" id="SSF161098">
    <property type="entry name" value="MetI-like"/>
    <property type="match status" value="1"/>
</dbReference>
<accession>A0A3P3XM70</accession>
<feature type="transmembrane region" description="Helical" evidence="7">
    <location>
        <begin position="311"/>
        <end position="334"/>
    </location>
</feature>
<dbReference type="CDD" id="cd06261">
    <property type="entry name" value="TM_PBP2"/>
    <property type="match status" value="1"/>
</dbReference>
<evidence type="ECO:0000256" key="1">
    <source>
        <dbReference type="ARBA" id="ARBA00004651"/>
    </source>
</evidence>
<name>A0A3P3XM70_9SPIR</name>
<dbReference type="InterPro" id="IPR000515">
    <property type="entry name" value="MetI-like"/>
</dbReference>
<comment type="similarity">
    <text evidence="7">Belongs to the binding-protein-dependent transport system permease family.</text>
</comment>
<dbReference type="Gene3D" id="1.10.3720.10">
    <property type="entry name" value="MetI-like"/>
    <property type="match status" value="1"/>
</dbReference>
<dbReference type="InterPro" id="IPR050366">
    <property type="entry name" value="BP-dependent_transpt_permease"/>
</dbReference>
<evidence type="ECO:0000256" key="2">
    <source>
        <dbReference type="ARBA" id="ARBA00022448"/>
    </source>
</evidence>
<protein>
    <submittedName>
        <fullName evidence="9">Binding-protein-dependent transport systems inner membrane component</fullName>
    </submittedName>
</protein>
<feature type="transmembrane region" description="Helical" evidence="7">
    <location>
        <begin position="204"/>
        <end position="223"/>
    </location>
</feature>
<evidence type="ECO:0000256" key="5">
    <source>
        <dbReference type="ARBA" id="ARBA00022989"/>
    </source>
</evidence>
<keyword evidence="3" id="KW-1003">Cell membrane</keyword>
<sequence>MWKRFKKHKVALVGLILLFLLLLLVVFAEFFAPYGLNETSSYSYASPTQIRFTDAKGKFSLRPFVYDAQPSFDLSTGQTSWKVDTTSPHYLRLFIRGSSYSILGLKLDIHLFGAAGGHVFIMGTDALGRDVFSRLLYGGRVSLAIAFITALFALIAGSLAGIVSGFFGGVADMVIQRVIELFMTIPNIPLGLALAAFLPPDLNPALLIAAISMVIALVMWANIARQVRGKTLPLRDAVHVQAAIALGASTPRILLKHIFPAIYSHLVVVVTLAVPQAMLAEAGLSFLGFGVRPPLTSWGALLQDAQNFRTISLYPWVAVPGLAIAITVLLLNFVGDGLRDATDPYLN</sequence>
<evidence type="ECO:0000256" key="4">
    <source>
        <dbReference type="ARBA" id="ARBA00022692"/>
    </source>
</evidence>
<feature type="domain" description="ABC transmembrane type-1" evidence="8">
    <location>
        <begin position="139"/>
        <end position="335"/>
    </location>
</feature>
<dbReference type="AlphaFoldDB" id="A0A3P3XM70"/>
<feature type="transmembrane region" description="Helical" evidence="7">
    <location>
        <begin position="262"/>
        <end position="291"/>
    </location>
</feature>
<keyword evidence="6 7" id="KW-0472">Membrane</keyword>
<evidence type="ECO:0000256" key="7">
    <source>
        <dbReference type="RuleBase" id="RU363032"/>
    </source>
</evidence>
<feature type="transmembrane region" description="Helical" evidence="7">
    <location>
        <begin position="179"/>
        <end position="198"/>
    </location>
</feature>
<dbReference type="PANTHER" id="PTHR43386:SF1">
    <property type="entry name" value="D,D-DIPEPTIDE TRANSPORT SYSTEM PERMEASE PROTEIN DDPC-RELATED"/>
    <property type="match status" value="1"/>
</dbReference>
<proteinExistence type="inferred from homology"/>
<dbReference type="PANTHER" id="PTHR43386">
    <property type="entry name" value="OLIGOPEPTIDE TRANSPORT SYSTEM PERMEASE PROTEIN APPC"/>
    <property type="match status" value="1"/>
</dbReference>
<keyword evidence="5 7" id="KW-1133">Transmembrane helix</keyword>
<dbReference type="Pfam" id="PF00528">
    <property type="entry name" value="BPD_transp_1"/>
    <property type="match status" value="1"/>
</dbReference>
<organism evidence="9">
    <name type="scientific">uncultured spirochete</name>
    <dbReference type="NCBI Taxonomy" id="156406"/>
    <lineage>
        <taxon>Bacteria</taxon>
        <taxon>Pseudomonadati</taxon>
        <taxon>Spirochaetota</taxon>
        <taxon>Spirochaetia</taxon>
        <taxon>Spirochaetales</taxon>
        <taxon>environmental samples</taxon>
    </lineage>
</organism>
<dbReference type="InterPro" id="IPR025966">
    <property type="entry name" value="OppC_N"/>
</dbReference>
<comment type="subcellular location">
    <subcellularLocation>
        <location evidence="1 7">Cell membrane</location>
        <topology evidence="1 7">Multi-pass membrane protein</topology>
    </subcellularLocation>
</comment>
<gene>
    <name evidence="9" type="ORF">SPIRO4BDMA_30013</name>
</gene>
<dbReference type="Pfam" id="PF12911">
    <property type="entry name" value="OppC_N"/>
    <property type="match status" value="1"/>
</dbReference>
<dbReference type="InterPro" id="IPR035906">
    <property type="entry name" value="MetI-like_sf"/>
</dbReference>
<evidence type="ECO:0000256" key="6">
    <source>
        <dbReference type="ARBA" id="ARBA00023136"/>
    </source>
</evidence>
<keyword evidence="2 7" id="KW-0813">Transport</keyword>
<dbReference type="PROSITE" id="PS50928">
    <property type="entry name" value="ABC_TM1"/>
    <property type="match status" value="1"/>
</dbReference>
<feature type="transmembrane region" description="Helical" evidence="7">
    <location>
        <begin position="143"/>
        <end position="167"/>
    </location>
</feature>
<dbReference type="GO" id="GO:0055085">
    <property type="term" value="P:transmembrane transport"/>
    <property type="evidence" value="ECO:0007669"/>
    <property type="project" value="InterPro"/>
</dbReference>